<dbReference type="Proteomes" id="UP000242700">
    <property type="component" value="Unassembled WGS sequence"/>
</dbReference>
<dbReference type="OrthoDB" id="2625859at2"/>
<gene>
    <name evidence="1" type="ORF">SAMN05216187_10896</name>
</gene>
<accession>A0A1G9BS41</accession>
<name>A0A1G9BS41_9STAP</name>
<protein>
    <recommendedName>
        <fullName evidence="3">Loader and inhibitor of phage G40P</fullName>
    </recommendedName>
</protein>
<evidence type="ECO:0000313" key="1">
    <source>
        <dbReference type="EMBL" id="SDK42311.1"/>
    </source>
</evidence>
<dbReference type="STRING" id="586411.SAMN05216187_10896"/>
<reference evidence="2" key="1">
    <citation type="submission" date="2016-10" db="EMBL/GenBank/DDBJ databases">
        <authorList>
            <person name="Varghese N."/>
            <person name="Submissions S."/>
        </authorList>
    </citation>
    <scope>NUCLEOTIDE SEQUENCE [LARGE SCALE GENOMIC DNA]</scope>
    <source>
        <strain evidence="2">CGMCC 1.8911</strain>
    </source>
</reference>
<dbReference type="Gene3D" id="1.10.8.200">
    <property type="entry name" value="Replisome organizer (g39p helicase loader/inhibitor protein)"/>
    <property type="match status" value="1"/>
</dbReference>
<dbReference type="AlphaFoldDB" id="A0A1G9BS41"/>
<evidence type="ECO:0008006" key="3">
    <source>
        <dbReference type="Google" id="ProtNLM"/>
    </source>
</evidence>
<evidence type="ECO:0000313" key="2">
    <source>
        <dbReference type="Proteomes" id="UP000242700"/>
    </source>
</evidence>
<organism evidence="1 2">
    <name type="scientific">Jeotgalicoccus aerolatus</name>
    <dbReference type="NCBI Taxonomy" id="709510"/>
    <lineage>
        <taxon>Bacteria</taxon>
        <taxon>Bacillati</taxon>
        <taxon>Bacillota</taxon>
        <taxon>Bacilli</taxon>
        <taxon>Bacillales</taxon>
        <taxon>Staphylococcaceae</taxon>
        <taxon>Jeotgalicoccus</taxon>
    </lineage>
</organism>
<sequence>MSVEREEAKEVFKTIIAYYPQFNSKGTDEYRKDFADKWITKISKGDFNLTMKKLDTHSDNSPYPPALADILAYPPRAKFTQDYSEDYKKVMEEKSNPETAKLREEKLKKLKAAMGGVLGD</sequence>
<proteinExistence type="predicted"/>
<dbReference type="EMBL" id="FNFI01000008">
    <property type="protein sequence ID" value="SDK42311.1"/>
    <property type="molecule type" value="Genomic_DNA"/>
</dbReference>